<dbReference type="AlphaFoldDB" id="A0A1Q6FBC8"/>
<dbReference type="EMBL" id="MNQH01000002">
    <property type="protein sequence ID" value="OKY96169.1"/>
    <property type="molecule type" value="Genomic_DNA"/>
</dbReference>
<sequence length="215" mass="24466">MDALERYIHDLSSPEEDLLHELDRQTHLRVVQPRMLSGHIQGKLLELFVRMLRPRNILEIGTFTGYSALCMAAGLEEDGVLDTVEVDDELEEFAASFFRRSPHGQKIRQHIGSALDIVPTLGYTFDLVFIDGDKREYPDYYRMLMGDGGSKTLVHSGSILIADNILWSGKVVEPVAHNDRHTQALLQFNRMVLQDERVESVIVPIRDGLNLIRVK</sequence>
<dbReference type="Gene3D" id="3.40.50.150">
    <property type="entry name" value="Vaccinia Virus protein VP39"/>
    <property type="match status" value="1"/>
</dbReference>
<dbReference type="InterPro" id="IPR029063">
    <property type="entry name" value="SAM-dependent_MTases_sf"/>
</dbReference>
<organism evidence="4 5">
    <name type="scientific">Alistipes putredinis</name>
    <dbReference type="NCBI Taxonomy" id="28117"/>
    <lineage>
        <taxon>Bacteria</taxon>
        <taxon>Pseudomonadati</taxon>
        <taxon>Bacteroidota</taxon>
        <taxon>Bacteroidia</taxon>
        <taxon>Bacteroidales</taxon>
        <taxon>Rikenellaceae</taxon>
        <taxon>Alistipes</taxon>
    </lineage>
</organism>
<keyword evidence="3" id="KW-0949">S-adenosyl-L-methionine</keyword>
<dbReference type="Pfam" id="PF01596">
    <property type="entry name" value="Methyltransf_3"/>
    <property type="match status" value="1"/>
</dbReference>
<dbReference type="PROSITE" id="PS51682">
    <property type="entry name" value="SAM_OMT_I"/>
    <property type="match status" value="1"/>
</dbReference>
<gene>
    <name evidence="4" type="ORF">BHV66_02240</name>
</gene>
<evidence type="ECO:0000313" key="4">
    <source>
        <dbReference type="EMBL" id="OKY96169.1"/>
    </source>
</evidence>
<dbReference type="PANTHER" id="PTHR10509">
    <property type="entry name" value="O-METHYLTRANSFERASE-RELATED"/>
    <property type="match status" value="1"/>
</dbReference>
<dbReference type="InterPro" id="IPR002935">
    <property type="entry name" value="SAM_O-MeTrfase"/>
</dbReference>
<dbReference type="GO" id="GO:0032259">
    <property type="term" value="P:methylation"/>
    <property type="evidence" value="ECO:0007669"/>
    <property type="project" value="UniProtKB-KW"/>
</dbReference>
<dbReference type="SUPFAM" id="SSF53335">
    <property type="entry name" value="S-adenosyl-L-methionine-dependent methyltransferases"/>
    <property type="match status" value="1"/>
</dbReference>
<evidence type="ECO:0000256" key="1">
    <source>
        <dbReference type="ARBA" id="ARBA00022603"/>
    </source>
</evidence>
<dbReference type="GO" id="GO:0008757">
    <property type="term" value="F:S-adenosylmethionine-dependent methyltransferase activity"/>
    <property type="evidence" value="ECO:0007669"/>
    <property type="project" value="TreeGrafter"/>
</dbReference>
<dbReference type="Proteomes" id="UP000187417">
    <property type="component" value="Unassembled WGS sequence"/>
</dbReference>
<dbReference type="InterPro" id="IPR050362">
    <property type="entry name" value="Cation-dep_OMT"/>
</dbReference>
<reference evidence="4 5" key="1">
    <citation type="journal article" date="2016" name="Nat. Biotechnol.">
        <title>Measurement of bacterial replication rates in microbial communities.</title>
        <authorList>
            <person name="Brown C.T."/>
            <person name="Olm M.R."/>
            <person name="Thomas B.C."/>
            <person name="Banfield J.F."/>
        </authorList>
    </citation>
    <scope>NUCLEOTIDE SEQUENCE [LARGE SCALE GENOMIC DNA]</scope>
    <source>
        <strain evidence="4">CAG:67_53_122</strain>
    </source>
</reference>
<evidence type="ECO:0000256" key="2">
    <source>
        <dbReference type="ARBA" id="ARBA00022679"/>
    </source>
</evidence>
<name>A0A1Q6FBC8_9BACT</name>
<keyword evidence="1 4" id="KW-0489">Methyltransferase</keyword>
<comment type="caution">
    <text evidence="4">The sequence shown here is derived from an EMBL/GenBank/DDBJ whole genome shotgun (WGS) entry which is preliminary data.</text>
</comment>
<evidence type="ECO:0000256" key="3">
    <source>
        <dbReference type="ARBA" id="ARBA00022691"/>
    </source>
</evidence>
<dbReference type="STRING" id="28117.BHV66_02240"/>
<protein>
    <submittedName>
        <fullName evidence="4">Methyltransferase</fullName>
    </submittedName>
</protein>
<keyword evidence="2 4" id="KW-0808">Transferase</keyword>
<evidence type="ECO:0000313" key="5">
    <source>
        <dbReference type="Proteomes" id="UP000187417"/>
    </source>
</evidence>
<dbReference type="PANTHER" id="PTHR10509:SF14">
    <property type="entry name" value="CAFFEOYL-COA O-METHYLTRANSFERASE 3-RELATED"/>
    <property type="match status" value="1"/>
</dbReference>
<dbReference type="RefSeq" id="WP_278338991.1">
    <property type="nucleotide sequence ID" value="NZ_CAJJWD010000008.1"/>
</dbReference>
<accession>A0A1Q6FBC8</accession>
<dbReference type="GO" id="GO:0008171">
    <property type="term" value="F:O-methyltransferase activity"/>
    <property type="evidence" value="ECO:0007669"/>
    <property type="project" value="InterPro"/>
</dbReference>
<proteinExistence type="predicted"/>